<accession>A0A2U9C337</accession>
<sequence length="103" mass="10922">MAQLDGEPVLCCGPEAPAPLAGEQRRERGHAVVHPQQEQLADPHVQPAGRGPGHLSAAAAPPALVPMTSLADPFLNPYPNPYPDEATVETQLDSRDPDHQPLV</sequence>
<dbReference type="EMBL" id="CP026254">
    <property type="protein sequence ID" value="AWP10473.1"/>
    <property type="molecule type" value="Genomic_DNA"/>
</dbReference>
<gene>
    <name evidence="2" type="ORF">SMAX5B_009211</name>
</gene>
<evidence type="ECO:0000313" key="3">
    <source>
        <dbReference type="Proteomes" id="UP000246464"/>
    </source>
</evidence>
<protein>
    <submittedName>
        <fullName evidence="2">Putative pituitary adenylate cyclase-activating polypeptide type I receptor-like</fullName>
    </submittedName>
</protein>
<feature type="compositionally biased region" description="Basic and acidic residues" evidence="1">
    <location>
        <begin position="92"/>
        <end position="103"/>
    </location>
</feature>
<dbReference type="Proteomes" id="UP000246464">
    <property type="component" value="Chromosome 12"/>
</dbReference>
<evidence type="ECO:0000256" key="1">
    <source>
        <dbReference type="SAM" id="MobiDB-lite"/>
    </source>
</evidence>
<keyword evidence="2" id="KW-0675">Receptor</keyword>
<feature type="region of interest" description="Disordered" evidence="1">
    <location>
        <begin position="1"/>
        <end position="103"/>
    </location>
</feature>
<organism evidence="2 3">
    <name type="scientific">Scophthalmus maximus</name>
    <name type="common">Turbot</name>
    <name type="synonym">Psetta maxima</name>
    <dbReference type="NCBI Taxonomy" id="52904"/>
    <lineage>
        <taxon>Eukaryota</taxon>
        <taxon>Metazoa</taxon>
        <taxon>Chordata</taxon>
        <taxon>Craniata</taxon>
        <taxon>Vertebrata</taxon>
        <taxon>Euteleostomi</taxon>
        <taxon>Actinopterygii</taxon>
        <taxon>Neopterygii</taxon>
        <taxon>Teleostei</taxon>
        <taxon>Neoteleostei</taxon>
        <taxon>Acanthomorphata</taxon>
        <taxon>Carangaria</taxon>
        <taxon>Pleuronectiformes</taxon>
        <taxon>Pleuronectoidei</taxon>
        <taxon>Scophthalmidae</taxon>
        <taxon>Scophthalmus</taxon>
    </lineage>
</organism>
<name>A0A2U9C337_SCOMX</name>
<dbReference type="AlphaFoldDB" id="A0A2U9C337"/>
<keyword evidence="3" id="KW-1185">Reference proteome</keyword>
<proteinExistence type="predicted"/>
<evidence type="ECO:0000313" key="2">
    <source>
        <dbReference type="EMBL" id="AWP10473.1"/>
    </source>
</evidence>
<reference evidence="2 3" key="1">
    <citation type="submission" date="2017-12" db="EMBL/GenBank/DDBJ databases">
        <title>Integrating genomic resources of turbot (Scophthalmus maximus) in depth evaluation of genetic and physical mapping variation across individuals.</title>
        <authorList>
            <person name="Martinez P."/>
        </authorList>
    </citation>
    <scope>NUCLEOTIDE SEQUENCE [LARGE SCALE GENOMIC DNA]</scope>
</reference>